<evidence type="ECO:0000256" key="8">
    <source>
        <dbReference type="ARBA" id="ARBA00022842"/>
    </source>
</evidence>
<comment type="caution">
    <text evidence="14">The sequence shown here is derived from an EMBL/GenBank/DDBJ whole genome shotgun (WGS) entry which is preliminary data.</text>
</comment>
<dbReference type="InterPro" id="IPR047127">
    <property type="entry name" value="MutT-like"/>
</dbReference>
<gene>
    <name evidence="14" type="ORF">HQ603_02515</name>
</gene>
<organism evidence="14 15">
    <name type="scientific">Rhodococcoides corynebacterioides</name>
    <dbReference type="NCBI Taxonomy" id="53972"/>
    <lineage>
        <taxon>Bacteria</taxon>
        <taxon>Bacillati</taxon>
        <taxon>Actinomycetota</taxon>
        <taxon>Actinomycetes</taxon>
        <taxon>Mycobacteriales</taxon>
        <taxon>Nocardiaceae</taxon>
        <taxon>Rhodococcoides</taxon>
    </lineage>
</organism>
<dbReference type="InterPro" id="IPR020084">
    <property type="entry name" value="NUDIX_hydrolase_CS"/>
</dbReference>
<dbReference type="InterPro" id="IPR015797">
    <property type="entry name" value="NUDIX_hydrolase-like_dom_sf"/>
</dbReference>
<keyword evidence="15" id="KW-1185">Reference proteome</keyword>
<keyword evidence="8" id="KW-0460">Magnesium</keyword>
<dbReference type="Gene3D" id="3.90.79.10">
    <property type="entry name" value="Nucleoside Triphosphate Pyrophosphohydrolase"/>
    <property type="match status" value="1"/>
</dbReference>
<dbReference type="SUPFAM" id="SSF55811">
    <property type="entry name" value="Nudix"/>
    <property type="match status" value="1"/>
</dbReference>
<comment type="cofactor">
    <cofactor evidence="1">
        <name>Mg(2+)</name>
        <dbReference type="ChEBI" id="CHEBI:18420"/>
    </cofactor>
</comment>
<dbReference type="EC" id="3.6.1.55" evidence="11"/>
<evidence type="ECO:0000256" key="9">
    <source>
        <dbReference type="ARBA" id="ARBA00023204"/>
    </source>
</evidence>
<keyword evidence="6" id="KW-0227">DNA damage</keyword>
<evidence type="ECO:0000256" key="12">
    <source>
        <dbReference type="RuleBase" id="RU003476"/>
    </source>
</evidence>
<feature type="domain" description="Nudix hydrolase" evidence="13">
    <location>
        <begin position="9"/>
        <end position="135"/>
    </location>
</feature>
<evidence type="ECO:0000256" key="10">
    <source>
        <dbReference type="ARBA" id="ARBA00035861"/>
    </source>
</evidence>
<dbReference type="Pfam" id="PF00293">
    <property type="entry name" value="NUDIX"/>
    <property type="match status" value="1"/>
</dbReference>
<evidence type="ECO:0000313" key="14">
    <source>
        <dbReference type="EMBL" id="MBY6365620.1"/>
    </source>
</evidence>
<name>A0ABS7NZR7_9NOCA</name>
<protein>
    <recommendedName>
        <fullName evidence="11">8-oxo-dGTP diphosphatase</fullName>
        <ecNumber evidence="11">3.6.1.55</ecNumber>
    </recommendedName>
</protein>
<dbReference type="Proteomes" id="UP000825228">
    <property type="component" value="Unassembled WGS sequence"/>
</dbReference>
<evidence type="ECO:0000256" key="11">
    <source>
        <dbReference type="ARBA" id="ARBA00038905"/>
    </source>
</evidence>
<evidence type="ECO:0000259" key="13">
    <source>
        <dbReference type="PROSITE" id="PS51462"/>
    </source>
</evidence>
<dbReference type="InterPro" id="IPR020476">
    <property type="entry name" value="Nudix_hydrolase"/>
</dbReference>
<keyword evidence="3" id="KW-0515">Mutator protein</keyword>
<accession>A0ABS7NZR7</accession>
<comment type="similarity">
    <text evidence="2 12">Belongs to the Nudix hydrolase family.</text>
</comment>
<evidence type="ECO:0000256" key="2">
    <source>
        <dbReference type="ARBA" id="ARBA00005582"/>
    </source>
</evidence>
<evidence type="ECO:0000256" key="4">
    <source>
        <dbReference type="ARBA" id="ARBA00022705"/>
    </source>
</evidence>
<proteinExistence type="inferred from homology"/>
<dbReference type="RefSeq" id="WP_222682769.1">
    <property type="nucleotide sequence ID" value="NZ_JABUBT010000001.1"/>
</dbReference>
<keyword evidence="5" id="KW-0479">Metal-binding</keyword>
<evidence type="ECO:0000256" key="1">
    <source>
        <dbReference type="ARBA" id="ARBA00001946"/>
    </source>
</evidence>
<evidence type="ECO:0000256" key="6">
    <source>
        <dbReference type="ARBA" id="ARBA00022763"/>
    </source>
</evidence>
<evidence type="ECO:0000256" key="5">
    <source>
        <dbReference type="ARBA" id="ARBA00022723"/>
    </source>
</evidence>
<reference evidence="14 15" key="1">
    <citation type="submission" date="2020-06" db="EMBL/GenBank/DDBJ databases">
        <title>Taxonomy, biology and ecology of Rhodococcus bacteria occurring in California pistachio and other woody hosts as revealed by genome sequence analyses.</title>
        <authorList>
            <person name="Gai Y."/>
            <person name="Riely B."/>
        </authorList>
    </citation>
    <scope>NUCLEOTIDE SEQUENCE [LARGE SCALE GENOMIC DNA]</scope>
    <source>
        <strain evidence="14 15">BP-281</strain>
    </source>
</reference>
<dbReference type="PRINTS" id="PR00502">
    <property type="entry name" value="NUDIXFAMILY"/>
</dbReference>
<keyword evidence="7 12" id="KW-0378">Hydrolase</keyword>
<evidence type="ECO:0000313" key="15">
    <source>
        <dbReference type="Proteomes" id="UP000825228"/>
    </source>
</evidence>
<dbReference type="EMBL" id="JABUBU010000001">
    <property type="protein sequence ID" value="MBY6365620.1"/>
    <property type="molecule type" value="Genomic_DNA"/>
</dbReference>
<dbReference type="PROSITE" id="PS00893">
    <property type="entry name" value="NUDIX_BOX"/>
    <property type="match status" value="1"/>
</dbReference>
<dbReference type="PANTHER" id="PTHR47707:SF1">
    <property type="entry name" value="NUDIX HYDROLASE FAMILY PROTEIN"/>
    <property type="match status" value="1"/>
</dbReference>
<comment type="catalytic activity">
    <reaction evidence="10">
        <text>8-oxo-dGTP + H2O = 8-oxo-dGMP + diphosphate + H(+)</text>
        <dbReference type="Rhea" id="RHEA:31575"/>
        <dbReference type="ChEBI" id="CHEBI:15377"/>
        <dbReference type="ChEBI" id="CHEBI:15378"/>
        <dbReference type="ChEBI" id="CHEBI:33019"/>
        <dbReference type="ChEBI" id="CHEBI:63224"/>
        <dbReference type="ChEBI" id="CHEBI:77896"/>
        <dbReference type="EC" id="3.6.1.55"/>
    </reaction>
</comment>
<sequence length="141" mass="14873">MVPPPLPPPPGPATVVAGAVIENGRVLLAQRAAPPELAGRWELPGGKIEPGETPPDALVRELREELGIDVTVGEPVGVHVPLPTGHVLRAYAVRRVAGTPSALDHDAVRWVGAADLHEVDWVPADREWVADLVMLIGPETA</sequence>
<dbReference type="PANTHER" id="PTHR47707">
    <property type="entry name" value="8-OXO-DGTP DIPHOSPHATASE"/>
    <property type="match status" value="1"/>
</dbReference>
<dbReference type="InterPro" id="IPR000086">
    <property type="entry name" value="NUDIX_hydrolase_dom"/>
</dbReference>
<evidence type="ECO:0000256" key="3">
    <source>
        <dbReference type="ARBA" id="ARBA00022457"/>
    </source>
</evidence>
<keyword evidence="4" id="KW-0235">DNA replication</keyword>
<dbReference type="CDD" id="cd03425">
    <property type="entry name" value="NUDIX_MutT_NudA_like"/>
    <property type="match status" value="1"/>
</dbReference>
<keyword evidence="9" id="KW-0234">DNA repair</keyword>
<evidence type="ECO:0000256" key="7">
    <source>
        <dbReference type="ARBA" id="ARBA00022801"/>
    </source>
</evidence>
<dbReference type="PROSITE" id="PS51462">
    <property type="entry name" value="NUDIX"/>
    <property type="match status" value="1"/>
</dbReference>